<dbReference type="Proteomes" id="UP000221369">
    <property type="component" value="Unassembled WGS sequence"/>
</dbReference>
<name>A0A2A9DUX5_9MICO</name>
<evidence type="ECO:0000313" key="2">
    <source>
        <dbReference type="Proteomes" id="UP000221369"/>
    </source>
</evidence>
<accession>A0A2A9DUX5</accession>
<organism evidence="1 2">
    <name type="scientific">Paramicrobacterium agarici</name>
    <dbReference type="NCBI Taxonomy" id="630514"/>
    <lineage>
        <taxon>Bacteria</taxon>
        <taxon>Bacillati</taxon>
        <taxon>Actinomycetota</taxon>
        <taxon>Actinomycetes</taxon>
        <taxon>Micrococcales</taxon>
        <taxon>Microbacteriaceae</taxon>
        <taxon>Paramicrobacterium</taxon>
    </lineage>
</organism>
<dbReference type="AlphaFoldDB" id="A0A2A9DUX5"/>
<keyword evidence="2" id="KW-1185">Reference proteome</keyword>
<protein>
    <recommendedName>
        <fullName evidence="3">Very-short-patch-repair endonuclease</fullName>
    </recommendedName>
</protein>
<comment type="caution">
    <text evidence="1">The sequence shown here is derived from an EMBL/GenBank/DDBJ whole genome shotgun (WGS) entry which is preliminary data.</text>
</comment>
<dbReference type="Gene3D" id="3.40.960.10">
    <property type="entry name" value="VSR Endonuclease"/>
    <property type="match status" value="1"/>
</dbReference>
<dbReference type="SUPFAM" id="SSF52980">
    <property type="entry name" value="Restriction endonuclease-like"/>
    <property type="match status" value="1"/>
</dbReference>
<evidence type="ECO:0008006" key="3">
    <source>
        <dbReference type="Google" id="ProtNLM"/>
    </source>
</evidence>
<gene>
    <name evidence="1" type="ORF">ATJ78_1420</name>
</gene>
<proteinExistence type="predicted"/>
<evidence type="ECO:0000313" key="1">
    <source>
        <dbReference type="EMBL" id="PFG30488.1"/>
    </source>
</evidence>
<dbReference type="EMBL" id="PDJE01000001">
    <property type="protein sequence ID" value="PFG30488.1"/>
    <property type="molecule type" value="Genomic_DNA"/>
</dbReference>
<sequence length="285" mass="31979">MRSSTLEAPFHGIRVLASAPSHVSENERVRHLAEAYSPRMRDSDFYSHESAARFHDAPLPPHADASLHVTTVRPHRAAQAKGVVPHSIDERAASTMTLDGMRIATPALTWAMLGESFDVAWLVAVGDFFCRVWRFAGYYRPNAGQKPLATPDNLASALNAIRWRGIAKLRAALPLIRLDSWSPMESLTRVHLVTSGLPEPDLNRDAYDRFGVHLGCLDMSYPELKIAVEYQGQLHGRQYARDIERVERLRAEGWIVIQVTSELLKDRTALVRRVRDALVSRGWSA</sequence>
<reference evidence="1 2" key="1">
    <citation type="submission" date="2017-10" db="EMBL/GenBank/DDBJ databases">
        <title>Sequencing the genomes of 1000 actinobacteria strains.</title>
        <authorList>
            <person name="Klenk H.-P."/>
        </authorList>
    </citation>
    <scope>NUCLEOTIDE SEQUENCE [LARGE SCALE GENOMIC DNA]</scope>
    <source>
        <strain evidence="1 2">DSM 21798</strain>
    </source>
</reference>
<dbReference type="InterPro" id="IPR011335">
    <property type="entry name" value="Restrct_endonuc-II-like"/>
</dbReference>